<evidence type="ECO:0000259" key="14">
    <source>
        <dbReference type="Pfam" id="PF07715"/>
    </source>
</evidence>
<dbReference type="PROSITE" id="PS52016">
    <property type="entry name" value="TONB_DEPENDENT_REC_3"/>
    <property type="match status" value="1"/>
</dbReference>
<evidence type="ECO:0000256" key="11">
    <source>
        <dbReference type="RuleBase" id="RU003357"/>
    </source>
</evidence>
<evidence type="ECO:0000313" key="16">
    <source>
        <dbReference type="Proteomes" id="UP000753724"/>
    </source>
</evidence>
<keyword evidence="4 10" id="KW-1134">Transmembrane beta strand</keyword>
<dbReference type="SUPFAM" id="SSF56935">
    <property type="entry name" value="Porins"/>
    <property type="match status" value="1"/>
</dbReference>
<keyword evidence="7 10" id="KW-0472">Membrane</keyword>
<dbReference type="Proteomes" id="UP000753724">
    <property type="component" value="Unassembled WGS sequence"/>
</dbReference>
<keyword evidence="16" id="KW-1185">Reference proteome</keyword>
<evidence type="ECO:0000256" key="2">
    <source>
        <dbReference type="ARBA" id="ARBA00009810"/>
    </source>
</evidence>
<evidence type="ECO:0000256" key="5">
    <source>
        <dbReference type="ARBA" id="ARBA00022692"/>
    </source>
</evidence>
<gene>
    <name evidence="15" type="ORF">GTZ99_07670</name>
</gene>
<evidence type="ECO:0000256" key="7">
    <source>
        <dbReference type="ARBA" id="ARBA00023136"/>
    </source>
</evidence>
<feature type="domain" description="TonB-dependent receptor-like beta-barrel" evidence="13">
    <location>
        <begin position="228"/>
        <end position="683"/>
    </location>
</feature>
<dbReference type="InterPro" id="IPR000531">
    <property type="entry name" value="Beta-barrel_TonB"/>
</dbReference>
<comment type="similarity">
    <text evidence="2 10 11">Belongs to the TonB-dependent receptor family.</text>
</comment>
<evidence type="ECO:0000256" key="4">
    <source>
        <dbReference type="ARBA" id="ARBA00022452"/>
    </source>
</evidence>
<dbReference type="Pfam" id="PF07715">
    <property type="entry name" value="Plug"/>
    <property type="match status" value="1"/>
</dbReference>
<dbReference type="InterPro" id="IPR039426">
    <property type="entry name" value="TonB-dep_rcpt-like"/>
</dbReference>
<keyword evidence="12" id="KW-0732">Signal</keyword>
<dbReference type="Pfam" id="PF00593">
    <property type="entry name" value="TonB_dep_Rec_b-barrel"/>
    <property type="match status" value="1"/>
</dbReference>
<dbReference type="Gene3D" id="2.170.130.10">
    <property type="entry name" value="TonB-dependent receptor, plug domain"/>
    <property type="match status" value="1"/>
</dbReference>
<dbReference type="CDD" id="cd01347">
    <property type="entry name" value="ligand_gated_channel"/>
    <property type="match status" value="1"/>
</dbReference>
<evidence type="ECO:0000256" key="3">
    <source>
        <dbReference type="ARBA" id="ARBA00022448"/>
    </source>
</evidence>
<sequence length="714" mass="76488">MTKLSAMRHILLAGVGLSAAMAAPAQAAAADEQGTIVVTAQRQQYRGDVPIKELPQTIQVIDRALLTDLNVTRLDNALDLAGGVTRQNNFGGVWDSFAIRGFAGDENFPSGFLVNGFNGGRGYGGPRDASNIDKIEVLKGPNGAVFGRGEPGGTVNIITRKATLGKTFGSATFTGGSFSTYRGEGDVNVALTGNLAVRLNGARETADSFRDYVHTSKTILTPSILFKPFESTTLTYEMEYVDLKTPFDRGIVAINGQLGAVSRNTFLGEPGDGQNEISVRGHQVQLTQDLGGDHWVFIGGFGYRETSFTGYSSDAELAAGRQTLYSTGTMLSRQRRYRDFQTTNIVGRAEVSGRITTAGIVNHVLLGADVDQFDINLLQLRYRPSAYTAGNPVTSASNAVNVFAPVYGSTPTPTSTVFNSLEIQKSWGIYAQDQIDLTDKLKLRLGGRYDHFNQQIGNRTGAFVPTTNVSRNRFSPSVGILYDVTSKVGVYGAYGTGFRPNSGQDASGKPFEPETSRSFEIGVRYTTKAISASLAAFTMTKNNILTSDPANAGFSIAGGKAKSQGIEAAVDANLPGMWVVHATYSYTDAHWTSSSLDPNFAQTIQPGALLINIPKSTANLLVTKGFELGKAGKVTVGGGLNYVSSRLGETATTFMLPAYTLTRAMVSYQPVKNVKVGVDVTNLFDITWYSSSYSRLWVAPGAPRTVMAHVNVSF</sequence>
<proteinExistence type="inferred from homology"/>
<dbReference type="EMBL" id="JAAAPO010000003">
    <property type="protein sequence ID" value="NBC36430.1"/>
    <property type="molecule type" value="Genomic_DNA"/>
</dbReference>
<dbReference type="InterPro" id="IPR010105">
    <property type="entry name" value="TonB_sidphr_rcpt"/>
</dbReference>
<keyword evidence="5 10" id="KW-0812">Transmembrane</keyword>
<feature type="chain" id="PRO_5046756814" evidence="12">
    <location>
        <begin position="28"/>
        <end position="714"/>
    </location>
</feature>
<reference evidence="16" key="1">
    <citation type="submission" date="2020-01" db="EMBL/GenBank/DDBJ databases">
        <title>Sphingomonas sp. strain CSW-10.</title>
        <authorList>
            <person name="Chen W.-M."/>
        </authorList>
    </citation>
    <scope>NUCLEOTIDE SEQUENCE [LARGE SCALE GENOMIC DNA]</scope>
    <source>
        <strain evidence="16">FSY-8</strain>
    </source>
</reference>
<evidence type="ECO:0000313" key="15">
    <source>
        <dbReference type="EMBL" id="NBC36430.1"/>
    </source>
</evidence>
<evidence type="ECO:0000256" key="9">
    <source>
        <dbReference type="ARBA" id="ARBA00023237"/>
    </source>
</evidence>
<dbReference type="InterPro" id="IPR036942">
    <property type="entry name" value="Beta-barrel_TonB_sf"/>
</dbReference>
<dbReference type="InterPro" id="IPR037066">
    <property type="entry name" value="Plug_dom_sf"/>
</dbReference>
<dbReference type="InterPro" id="IPR012910">
    <property type="entry name" value="Plug_dom"/>
</dbReference>
<evidence type="ECO:0000259" key="13">
    <source>
        <dbReference type="Pfam" id="PF00593"/>
    </source>
</evidence>
<comment type="caution">
    <text evidence="15">The sequence shown here is derived from an EMBL/GenBank/DDBJ whole genome shotgun (WGS) entry which is preliminary data.</text>
</comment>
<keyword evidence="9 10" id="KW-0998">Cell outer membrane</keyword>
<keyword evidence="8 15" id="KW-0675">Receptor</keyword>
<evidence type="ECO:0000256" key="10">
    <source>
        <dbReference type="PROSITE-ProRule" id="PRU01360"/>
    </source>
</evidence>
<protein>
    <submittedName>
        <fullName evidence="15">TonB-dependent siderophore receptor</fullName>
    </submittedName>
</protein>
<dbReference type="NCBIfam" id="TIGR01783">
    <property type="entry name" value="TonB-siderophor"/>
    <property type="match status" value="1"/>
</dbReference>
<feature type="signal peptide" evidence="12">
    <location>
        <begin position="1"/>
        <end position="27"/>
    </location>
</feature>
<evidence type="ECO:0000256" key="12">
    <source>
        <dbReference type="SAM" id="SignalP"/>
    </source>
</evidence>
<keyword evidence="6 11" id="KW-0798">TonB box</keyword>
<name>A0ABW9XD26_9SPHN</name>
<evidence type="ECO:0000256" key="6">
    <source>
        <dbReference type="ARBA" id="ARBA00023077"/>
    </source>
</evidence>
<organism evidence="15 16">
    <name type="scientific">Novosphingobium ovatum</name>
    <dbReference type="NCBI Taxonomy" id="1908523"/>
    <lineage>
        <taxon>Bacteria</taxon>
        <taxon>Pseudomonadati</taxon>
        <taxon>Pseudomonadota</taxon>
        <taxon>Alphaproteobacteria</taxon>
        <taxon>Sphingomonadales</taxon>
        <taxon>Sphingomonadaceae</taxon>
        <taxon>Novosphingobium</taxon>
    </lineage>
</organism>
<accession>A0ABW9XD26</accession>
<evidence type="ECO:0000256" key="8">
    <source>
        <dbReference type="ARBA" id="ARBA00023170"/>
    </source>
</evidence>
<evidence type="ECO:0000256" key="1">
    <source>
        <dbReference type="ARBA" id="ARBA00004571"/>
    </source>
</evidence>
<feature type="domain" description="TonB-dependent receptor plug" evidence="14">
    <location>
        <begin position="51"/>
        <end position="154"/>
    </location>
</feature>
<keyword evidence="3 10" id="KW-0813">Transport</keyword>
<dbReference type="Gene3D" id="2.40.170.20">
    <property type="entry name" value="TonB-dependent receptor, beta-barrel domain"/>
    <property type="match status" value="1"/>
</dbReference>
<dbReference type="PANTHER" id="PTHR32552:SF90">
    <property type="entry name" value="METAL-PSEUDOPALINE RECEPTOR CNTO"/>
    <property type="match status" value="1"/>
</dbReference>
<comment type="subcellular location">
    <subcellularLocation>
        <location evidence="1 10">Cell outer membrane</location>
        <topology evidence="1 10">Multi-pass membrane protein</topology>
    </subcellularLocation>
</comment>
<dbReference type="PANTHER" id="PTHR32552">
    <property type="entry name" value="FERRICHROME IRON RECEPTOR-RELATED"/>
    <property type="match status" value="1"/>
</dbReference>